<accession>A0A1E4RQR3</accession>
<organism evidence="3 4">
    <name type="scientific">Hyphopichia burtonii NRRL Y-1933</name>
    <dbReference type="NCBI Taxonomy" id="984485"/>
    <lineage>
        <taxon>Eukaryota</taxon>
        <taxon>Fungi</taxon>
        <taxon>Dikarya</taxon>
        <taxon>Ascomycota</taxon>
        <taxon>Saccharomycotina</taxon>
        <taxon>Pichiomycetes</taxon>
        <taxon>Debaryomycetaceae</taxon>
        <taxon>Hyphopichia</taxon>
    </lineage>
</organism>
<protein>
    <submittedName>
        <fullName evidence="3">Uncharacterized protein</fullName>
    </submittedName>
</protein>
<gene>
    <name evidence="3" type="ORF">HYPBUDRAFT_3521</name>
</gene>
<reference evidence="4" key="1">
    <citation type="submission" date="2016-05" db="EMBL/GenBank/DDBJ databases">
        <title>Comparative genomics of biotechnologically important yeasts.</title>
        <authorList>
            <consortium name="DOE Joint Genome Institute"/>
            <person name="Riley R."/>
            <person name="Haridas S."/>
            <person name="Wolfe K.H."/>
            <person name="Lopes M.R."/>
            <person name="Hittinger C.T."/>
            <person name="Goker M."/>
            <person name="Salamov A."/>
            <person name="Wisecaver J."/>
            <person name="Long T.M."/>
            <person name="Aerts A.L."/>
            <person name="Barry K."/>
            <person name="Choi C."/>
            <person name="Clum A."/>
            <person name="Coughlan A.Y."/>
            <person name="Deshpande S."/>
            <person name="Douglass A.P."/>
            <person name="Hanson S.J."/>
            <person name="Klenk H.-P."/>
            <person name="Labutti K."/>
            <person name="Lapidus A."/>
            <person name="Lindquist E."/>
            <person name="Lipzen A."/>
            <person name="Meier-Kolthoff J.P."/>
            <person name="Ohm R.A."/>
            <person name="Otillar R.P."/>
            <person name="Pangilinan J."/>
            <person name="Peng Y."/>
            <person name="Rokas A."/>
            <person name="Rosa C.A."/>
            <person name="Scheuner C."/>
            <person name="Sibirny A.A."/>
            <person name="Slot J.C."/>
            <person name="Stielow J.B."/>
            <person name="Sun H."/>
            <person name="Kurtzman C.P."/>
            <person name="Blackwell M."/>
            <person name="Grigoriev I.V."/>
            <person name="Jeffries T.W."/>
        </authorList>
    </citation>
    <scope>NUCLEOTIDE SEQUENCE [LARGE SCALE GENOMIC DNA]</scope>
    <source>
        <strain evidence="4">NRRL Y-1933</strain>
    </source>
</reference>
<keyword evidence="4" id="KW-1185">Reference proteome</keyword>
<name>A0A1E4RQR3_9ASCO</name>
<feature type="transmembrane region" description="Helical" evidence="2">
    <location>
        <begin position="168"/>
        <end position="190"/>
    </location>
</feature>
<keyword evidence="2" id="KW-0472">Membrane</keyword>
<feature type="transmembrane region" description="Helical" evidence="2">
    <location>
        <begin position="135"/>
        <end position="156"/>
    </location>
</feature>
<feature type="region of interest" description="Disordered" evidence="1">
    <location>
        <begin position="398"/>
        <end position="468"/>
    </location>
</feature>
<dbReference type="Pfam" id="PF11309">
    <property type="entry name" value="DUF3112"/>
    <property type="match status" value="1"/>
</dbReference>
<dbReference type="PANTHER" id="PTHR35184">
    <property type="entry name" value="YALI0C10208P"/>
    <property type="match status" value="1"/>
</dbReference>
<dbReference type="OrthoDB" id="3357002at2759"/>
<evidence type="ECO:0000256" key="2">
    <source>
        <dbReference type="SAM" id="Phobius"/>
    </source>
</evidence>
<evidence type="ECO:0000256" key="1">
    <source>
        <dbReference type="SAM" id="MobiDB-lite"/>
    </source>
</evidence>
<feature type="transmembrane region" description="Helical" evidence="2">
    <location>
        <begin position="66"/>
        <end position="89"/>
    </location>
</feature>
<dbReference type="EMBL" id="KV454538">
    <property type="protein sequence ID" value="ODV69551.1"/>
    <property type="molecule type" value="Genomic_DNA"/>
</dbReference>
<feature type="transmembrane region" description="Helical" evidence="2">
    <location>
        <begin position="350"/>
        <end position="369"/>
    </location>
</feature>
<dbReference type="InterPro" id="IPR021460">
    <property type="entry name" value="DUF3112"/>
</dbReference>
<dbReference type="Proteomes" id="UP000095085">
    <property type="component" value="Unassembled WGS sequence"/>
</dbReference>
<dbReference type="PANTHER" id="PTHR35184:SF1">
    <property type="entry name" value="INTEGRAL MEMBRANE PROTEIN"/>
    <property type="match status" value="1"/>
</dbReference>
<sequence>MTYTAVEGLMLLVNSLHNGAAPGTGVYPLILWARNLLGHDLPQVLIDYNVGVQNNLFGSYPTEADVAPSIVFTFAFLLLMFGHIIILSINLSRGHYFWLTPVWILHCIIKAIGWITRWVWAQDITKISVGLTSEILLIVSTYILVSFNLILAQRLFTWRHPVGGSRWLFWNVMIVLYSVVVVVVAITVLGSFVPYLDYLSRSAHDKWNQVVMATAVLIILYSLTSAALIALSYFFKPTTKDENLYTYQPWWIESFHPFYYVKKNAARDAEETFMKRNHNHRHAIRVIAATHHHYKMVKGLSNERGALKHNTSLLIIFLSTIFIFVGSIGRAIVVFQPKYNEHENPLCKPVVAYIFWGVLEVIIHLLYLLGRVDLRFYRPDILPLKVRSIITAEQSFYPSDDEMSDESSTISTTSTTEDLEKQQKQYNSYNNLAKPNPQPLSPPYPTNEYAHEKKMNQTKLDDEDEFFF</sequence>
<dbReference type="RefSeq" id="XP_020078618.1">
    <property type="nucleotide sequence ID" value="XM_020223353.1"/>
</dbReference>
<feature type="compositionally biased region" description="Low complexity" evidence="1">
    <location>
        <begin position="406"/>
        <end position="416"/>
    </location>
</feature>
<feature type="transmembrane region" description="Helical" evidence="2">
    <location>
        <begin position="210"/>
        <end position="235"/>
    </location>
</feature>
<feature type="transmembrane region" description="Helical" evidence="2">
    <location>
        <begin position="313"/>
        <end position="335"/>
    </location>
</feature>
<keyword evidence="2" id="KW-0812">Transmembrane</keyword>
<feature type="compositionally biased region" description="Pro residues" evidence="1">
    <location>
        <begin position="436"/>
        <end position="445"/>
    </location>
</feature>
<feature type="compositionally biased region" description="Polar residues" evidence="1">
    <location>
        <begin position="424"/>
        <end position="433"/>
    </location>
</feature>
<feature type="transmembrane region" description="Helical" evidence="2">
    <location>
        <begin position="96"/>
        <end position="115"/>
    </location>
</feature>
<dbReference type="GeneID" id="30997902"/>
<proteinExistence type="predicted"/>
<dbReference type="STRING" id="984485.A0A1E4RQR3"/>
<evidence type="ECO:0000313" key="3">
    <source>
        <dbReference type="EMBL" id="ODV69551.1"/>
    </source>
</evidence>
<keyword evidence="2" id="KW-1133">Transmembrane helix</keyword>
<evidence type="ECO:0000313" key="4">
    <source>
        <dbReference type="Proteomes" id="UP000095085"/>
    </source>
</evidence>
<dbReference type="AlphaFoldDB" id="A0A1E4RQR3"/>